<gene>
    <name evidence="1" type="ORF">MUB52_16530</name>
</gene>
<dbReference type="Proteomes" id="UP001208690">
    <property type="component" value="Unassembled WGS sequence"/>
</dbReference>
<keyword evidence="1" id="KW-0326">Glycosidase</keyword>
<dbReference type="Gene3D" id="1.10.340.30">
    <property type="entry name" value="Hypothetical protein, domain 2"/>
    <property type="match status" value="1"/>
</dbReference>
<evidence type="ECO:0000313" key="2">
    <source>
        <dbReference type="Proteomes" id="UP001208690"/>
    </source>
</evidence>
<accession>A0ABT3BHI6</accession>
<dbReference type="RefSeq" id="WP_263845361.1">
    <property type="nucleotide sequence ID" value="NZ_JALIEB010000012.1"/>
</dbReference>
<comment type="caution">
    <text evidence="1">The sequence shown here is derived from an EMBL/GenBank/DDBJ whole genome shotgun (WGS) entry which is preliminary data.</text>
</comment>
<dbReference type="Pfam" id="PF03352">
    <property type="entry name" value="Adenine_glyco"/>
    <property type="match status" value="1"/>
</dbReference>
<evidence type="ECO:0000313" key="1">
    <source>
        <dbReference type="EMBL" id="MCV3273041.1"/>
    </source>
</evidence>
<reference evidence="1 2" key="1">
    <citation type="submission" date="2022-04" db="EMBL/GenBank/DDBJ databases">
        <title>Roseobacter sp. WL0113 is a bacterium isolated from neritic sediment.</title>
        <authorList>
            <person name="Wang L."/>
            <person name="He W."/>
            <person name="Zhang D.-F."/>
        </authorList>
    </citation>
    <scope>NUCLEOTIDE SEQUENCE [LARGE SCALE GENOMIC DNA]</scope>
    <source>
        <strain evidence="1 2">WL0113</strain>
    </source>
</reference>
<keyword evidence="1" id="KW-0378">Hydrolase</keyword>
<dbReference type="PANTHER" id="PTHR30037">
    <property type="entry name" value="DNA-3-METHYLADENINE GLYCOSYLASE 1"/>
    <property type="match status" value="1"/>
</dbReference>
<dbReference type="InterPro" id="IPR052891">
    <property type="entry name" value="DNA-3mA_glycosylase"/>
</dbReference>
<proteinExistence type="predicted"/>
<keyword evidence="2" id="KW-1185">Reference proteome</keyword>
<sequence length="222" mass="24146">MRSLQDILAISVERKGSEEAILDGITPPRSAEALRACPDDRWLAAMTRSIFNAGFNWKVVDSMWPGFETAFRGFDPAACAMMDDAWFDSLVTDTSIVRHGPKIRAVQENAVYLQTQADTHGGYGAFIAGWPPDRFADLLAHLKAEGTRLGGATGQYFLRSMGVDGFILSRDVVARLIAEGVIDKPPTSKSAMQAVQAAFSAWHRSSGRPLTEISRILATSIG</sequence>
<dbReference type="GO" id="GO:0008725">
    <property type="term" value="F:DNA-3-methyladenine glycosylase activity"/>
    <property type="evidence" value="ECO:0007669"/>
    <property type="project" value="UniProtKB-EC"/>
</dbReference>
<dbReference type="InterPro" id="IPR005019">
    <property type="entry name" value="Adenine_glyco"/>
</dbReference>
<organism evidence="1 2">
    <name type="scientific">Roseobacter sinensis</name>
    <dbReference type="NCBI Taxonomy" id="2931391"/>
    <lineage>
        <taxon>Bacteria</taxon>
        <taxon>Pseudomonadati</taxon>
        <taxon>Pseudomonadota</taxon>
        <taxon>Alphaproteobacteria</taxon>
        <taxon>Rhodobacterales</taxon>
        <taxon>Roseobacteraceae</taxon>
        <taxon>Roseobacter</taxon>
    </lineage>
</organism>
<dbReference type="PANTHER" id="PTHR30037:SF3">
    <property type="entry name" value="BLR0857 PROTEIN"/>
    <property type="match status" value="1"/>
</dbReference>
<dbReference type="SUPFAM" id="SSF48150">
    <property type="entry name" value="DNA-glycosylase"/>
    <property type="match status" value="1"/>
</dbReference>
<protein>
    <submittedName>
        <fullName evidence="1">DNA-3-methyladenine glycosylase I</fullName>
        <ecNumber evidence="1">3.2.2.20</ecNumber>
    </submittedName>
</protein>
<dbReference type="InterPro" id="IPR011257">
    <property type="entry name" value="DNA_glycosylase"/>
</dbReference>
<dbReference type="EC" id="3.2.2.20" evidence="1"/>
<dbReference type="EMBL" id="JALIEB010000012">
    <property type="protein sequence ID" value="MCV3273041.1"/>
    <property type="molecule type" value="Genomic_DNA"/>
</dbReference>
<name>A0ABT3BHI6_9RHOB</name>